<accession>A0A811VHQ1</accession>
<reference evidence="1" key="1">
    <citation type="submission" date="2020-11" db="EMBL/GenBank/DDBJ databases">
        <authorList>
            <person name="Whitehead M."/>
        </authorList>
    </citation>
    <scope>NUCLEOTIDE SEQUENCE</scope>
    <source>
        <strain evidence="1">EGII</strain>
    </source>
</reference>
<dbReference type="Proteomes" id="UP000606786">
    <property type="component" value="Unassembled WGS sequence"/>
</dbReference>
<evidence type="ECO:0000313" key="2">
    <source>
        <dbReference type="Proteomes" id="UP000606786"/>
    </source>
</evidence>
<protein>
    <submittedName>
        <fullName evidence="1">(Mediterranean fruit fly) hypothetical protein</fullName>
    </submittedName>
</protein>
<comment type="caution">
    <text evidence="1">The sequence shown here is derived from an EMBL/GenBank/DDBJ whole genome shotgun (WGS) entry which is preliminary data.</text>
</comment>
<name>A0A811VHQ1_CERCA</name>
<proteinExistence type="predicted"/>
<sequence>MYIANLGEKLLIALAILSSFSFLLTIRPIGSSVVATASGTGVISNPKTRLKPAALLVVMGYKTQQRSAETVPFPAIEAVFEARPIRLCRF</sequence>
<dbReference type="EMBL" id="CAJHJT010000056">
    <property type="protein sequence ID" value="CAD7013673.1"/>
    <property type="molecule type" value="Genomic_DNA"/>
</dbReference>
<gene>
    <name evidence="1" type="ORF">CCAP1982_LOCUS21716</name>
</gene>
<organism evidence="1 2">
    <name type="scientific">Ceratitis capitata</name>
    <name type="common">Mediterranean fruit fly</name>
    <name type="synonym">Tephritis capitata</name>
    <dbReference type="NCBI Taxonomy" id="7213"/>
    <lineage>
        <taxon>Eukaryota</taxon>
        <taxon>Metazoa</taxon>
        <taxon>Ecdysozoa</taxon>
        <taxon>Arthropoda</taxon>
        <taxon>Hexapoda</taxon>
        <taxon>Insecta</taxon>
        <taxon>Pterygota</taxon>
        <taxon>Neoptera</taxon>
        <taxon>Endopterygota</taxon>
        <taxon>Diptera</taxon>
        <taxon>Brachycera</taxon>
        <taxon>Muscomorpha</taxon>
        <taxon>Tephritoidea</taxon>
        <taxon>Tephritidae</taxon>
        <taxon>Ceratitis</taxon>
        <taxon>Ceratitis</taxon>
    </lineage>
</organism>
<keyword evidence="2" id="KW-1185">Reference proteome</keyword>
<dbReference type="AlphaFoldDB" id="A0A811VHQ1"/>
<evidence type="ECO:0000313" key="1">
    <source>
        <dbReference type="EMBL" id="CAD7013673.1"/>
    </source>
</evidence>